<gene>
    <name evidence="3" type="ORF">GCM10009560_14420</name>
</gene>
<accession>A0ABN1NVS4</accession>
<name>A0ABN1NVS4_9ACTN</name>
<evidence type="ECO:0000256" key="2">
    <source>
        <dbReference type="SAM" id="SignalP"/>
    </source>
</evidence>
<feature type="signal peptide" evidence="2">
    <location>
        <begin position="1"/>
        <end position="30"/>
    </location>
</feature>
<protein>
    <submittedName>
        <fullName evidence="3">Uncharacterized protein</fullName>
    </submittedName>
</protein>
<reference evidence="3 4" key="1">
    <citation type="journal article" date="2019" name="Int. J. Syst. Evol. Microbiol.">
        <title>The Global Catalogue of Microorganisms (GCM) 10K type strain sequencing project: providing services to taxonomists for standard genome sequencing and annotation.</title>
        <authorList>
            <consortium name="The Broad Institute Genomics Platform"/>
            <consortium name="The Broad Institute Genome Sequencing Center for Infectious Disease"/>
            <person name="Wu L."/>
            <person name="Ma J."/>
        </authorList>
    </citation>
    <scope>NUCLEOTIDE SEQUENCE [LARGE SCALE GENOMIC DNA]</scope>
    <source>
        <strain evidence="3 4">JCM 11136</strain>
    </source>
</reference>
<feature type="chain" id="PRO_5046180005" evidence="2">
    <location>
        <begin position="31"/>
        <end position="110"/>
    </location>
</feature>
<dbReference type="EMBL" id="BAAAHQ010000006">
    <property type="protein sequence ID" value="GAA0917970.1"/>
    <property type="molecule type" value="Genomic_DNA"/>
</dbReference>
<feature type="compositionally biased region" description="Basic and acidic residues" evidence="1">
    <location>
        <begin position="91"/>
        <end position="104"/>
    </location>
</feature>
<sequence>MSLLKRLTVGAVAAAATASLFTISGTPAYADTRCGASGKILINDGEGGEAPSRQWGHEHTTGSHYIKKTENFAHYKRYHWWADNDNPLLPGRDKADTLHGKKDCPLSSIP</sequence>
<evidence type="ECO:0000313" key="3">
    <source>
        <dbReference type="EMBL" id="GAA0917970.1"/>
    </source>
</evidence>
<dbReference type="Proteomes" id="UP001501578">
    <property type="component" value="Unassembled WGS sequence"/>
</dbReference>
<comment type="caution">
    <text evidence="3">The sequence shown here is derived from an EMBL/GenBank/DDBJ whole genome shotgun (WGS) entry which is preliminary data.</text>
</comment>
<organism evidence="3 4">
    <name type="scientific">Nonomuraea longicatena</name>
    <dbReference type="NCBI Taxonomy" id="83682"/>
    <lineage>
        <taxon>Bacteria</taxon>
        <taxon>Bacillati</taxon>
        <taxon>Actinomycetota</taxon>
        <taxon>Actinomycetes</taxon>
        <taxon>Streptosporangiales</taxon>
        <taxon>Streptosporangiaceae</taxon>
        <taxon>Nonomuraea</taxon>
    </lineage>
</organism>
<evidence type="ECO:0000313" key="4">
    <source>
        <dbReference type="Proteomes" id="UP001501578"/>
    </source>
</evidence>
<proteinExistence type="predicted"/>
<keyword evidence="2" id="KW-0732">Signal</keyword>
<dbReference type="RefSeq" id="WP_343948924.1">
    <property type="nucleotide sequence ID" value="NZ_BAAAHQ010000006.1"/>
</dbReference>
<feature type="region of interest" description="Disordered" evidence="1">
    <location>
        <begin position="91"/>
        <end position="110"/>
    </location>
</feature>
<keyword evidence="4" id="KW-1185">Reference proteome</keyword>
<evidence type="ECO:0000256" key="1">
    <source>
        <dbReference type="SAM" id="MobiDB-lite"/>
    </source>
</evidence>